<evidence type="ECO:0000256" key="6">
    <source>
        <dbReference type="ARBA" id="ARBA00022840"/>
    </source>
</evidence>
<comment type="caution">
    <text evidence="9">The sequence shown here is derived from an EMBL/GenBank/DDBJ whole genome shotgun (WGS) entry which is preliminary data.</text>
</comment>
<dbReference type="RefSeq" id="WP_131170245.1">
    <property type="nucleotide sequence ID" value="NZ_SDMQ01000025.1"/>
</dbReference>
<evidence type="ECO:0000313" key="9">
    <source>
        <dbReference type="EMBL" id="TBT82476.1"/>
    </source>
</evidence>
<accession>A0A4Q9KCE1</accession>
<gene>
    <name evidence="9" type="ORF">ET989_14525</name>
</gene>
<evidence type="ECO:0000256" key="2">
    <source>
        <dbReference type="ARBA" id="ARBA00022679"/>
    </source>
</evidence>
<keyword evidence="5" id="KW-0547">Nucleotide-binding</keyword>
<evidence type="ECO:0000256" key="4">
    <source>
        <dbReference type="ARBA" id="ARBA00022723"/>
    </source>
</evidence>
<dbReference type="OrthoDB" id="9803128at2"/>
<keyword evidence="3" id="KW-0548">Nucleotidyltransferase</keyword>
<keyword evidence="2 9" id="KW-0808">Transferase</keyword>
<comment type="cofactor">
    <cofactor evidence="1">
        <name>Mg(2+)</name>
        <dbReference type="ChEBI" id="CHEBI:18420"/>
    </cofactor>
</comment>
<dbReference type="PANTHER" id="PTHR33571:SF12">
    <property type="entry name" value="BSL3053 PROTEIN"/>
    <property type="match status" value="1"/>
</dbReference>
<dbReference type="InterPro" id="IPR041633">
    <property type="entry name" value="Polbeta"/>
</dbReference>
<evidence type="ECO:0000256" key="7">
    <source>
        <dbReference type="ARBA" id="ARBA00022842"/>
    </source>
</evidence>
<dbReference type="PANTHER" id="PTHR33571">
    <property type="entry name" value="SSL8005 PROTEIN"/>
    <property type="match status" value="1"/>
</dbReference>
<dbReference type="CDD" id="cd05403">
    <property type="entry name" value="NT_KNTase_like"/>
    <property type="match status" value="1"/>
</dbReference>
<keyword evidence="10" id="KW-1185">Reference proteome</keyword>
<dbReference type="GO" id="GO:0005524">
    <property type="term" value="F:ATP binding"/>
    <property type="evidence" value="ECO:0007669"/>
    <property type="project" value="UniProtKB-KW"/>
</dbReference>
<sequence length="98" mass="10966">MLSPEIDVERLGAVCQRYGIIRLEIFGSMARCTDHSDSDIDLLYTLAPGARLGWEVEDLTSKLEAVLGRRVDLVSRRALHARLQDQVLREAQPLYAAA</sequence>
<dbReference type="EMBL" id="SDMQ01000025">
    <property type="protein sequence ID" value="TBT82476.1"/>
    <property type="molecule type" value="Genomic_DNA"/>
</dbReference>
<evidence type="ECO:0000259" key="8">
    <source>
        <dbReference type="Pfam" id="PF18765"/>
    </source>
</evidence>
<protein>
    <submittedName>
        <fullName evidence="9">Nucleotidyltransferase</fullName>
    </submittedName>
</protein>
<dbReference type="InterPro" id="IPR043519">
    <property type="entry name" value="NT_sf"/>
</dbReference>
<feature type="domain" description="Polymerase beta nucleotidyltransferase" evidence="8">
    <location>
        <begin position="13"/>
        <end position="96"/>
    </location>
</feature>
<reference evidence="9 10" key="1">
    <citation type="submission" date="2019-01" db="EMBL/GenBank/DDBJ databases">
        <title>Lactibacter flavus gen. nov., sp. nov., a novel bacterium of the family Propionibacteriaceae isolated from raw milk and dairy products.</title>
        <authorList>
            <person name="Huptas C."/>
            <person name="Wenning M."/>
            <person name="Breitenwieser F."/>
            <person name="Doll E."/>
            <person name="Von Neubeck M."/>
            <person name="Busse H.-J."/>
            <person name="Scherer S."/>
        </authorList>
    </citation>
    <scope>NUCLEOTIDE SEQUENCE [LARGE SCALE GENOMIC DNA]</scope>
    <source>
        <strain evidence="9 10">KCTC 33808</strain>
    </source>
</reference>
<dbReference type="AlphaFoldDB" id="A0A4Q9KCE1"/>
<keyword evidence="6" id="KW-0067">ATP-binding</keyword>
<keyword evidence="7" id="KW-0460">Magnesium</keyword>
<name>A0A4Q9KCE1_9ACTN</name>
<evidence type="ECO:0000256" key="1">
    <source>
        <dbReference type="ARBA" id="ARBA00001946"/>
    </source>
</evidence>
<dbReference type="Gene3D" id="3.30.460.10">
    <property type="entry name" value="Beta Polymerase, domain 2"/>
    <property type="match status" value="1"/>
</dbReference>
<evidence type="ECO:0000256" key="5">
    <source>
        <dbReference type="ARBA" id="ARBA00022741"/>
    </source>
</evidence>
<dbReference type="GO" id="GO:0046872">
    <property type="term" value="F:metal ion binding"/>
    <property type="evidence" value="ECO:0007669"/>
    <property type="project" value="UniProtKB-KW"/>
</dbReference>
<dbReference type="SUPFAM" id="SSF81301">
    <property type="entry name" value="Nucleotidyltransferase"/>
    <property type="match status" value="1"/>
</dbReference>
<dbReference type="InterPro" id="IPR052038">
    <property type="entry name" value="Type-VII_TA_antitoxin"/>
</dbReference>
<dbReference type="GO" id="GO:0016779">
    <property type="term" value="F:nucleotidyltransferase activity"/>
    <property type="evidence" value="ECO:0007669"/>
    <property type="project" value="UniProtKB-KW"/>
</dbReference>
<proteinExistence type="predicted"/>
<organism evidence="9 10">
    <name type="scientific">Propioniciclava sinopodophylli</name>
    <dbReference type="NCBI Taxonomy" id="1837344"/>
    <lineage>
        <taxon>Bacteria</taxon>
        <taxon>Bacillati</taxon>
        <taxon>Actinomycetota</taxon>
        <taxon>Actinomycetes</taxon>
        <taxon>Propionibacteriales</taxon>
        <taxon>Propionibacteriaceae</taxon>
        <taxon>Propioniciclava</taxon>
    </lineage>
</organism>
<dbReference type="Pfam" id="PF18765">
    <property type="entry name" value="Polbeta"/>
    <property type="match status" value="1"/>
</dbReference>
<evidence type="ECO:0000256" key="3">
    <source>
        <dbReference type="ARBA" id="ARBA00022695"/>
    </source>
</evidence>
<keyword evidence="4" id="KW-0479">Metal-binding</keyword>
<dbReference type="Proteomes" id="UP000292373">
    <property type="component" value="Unassembled WGS sequence"/>
</dbReference>
<evidence type="ECO:0000313" key="10">
    <source>
        <dbReference type="Proteomes" id="UP000292373"/>
    </source>
</evidence>